<dbReference type="EMBL" id="JAVYII010000010">
    <property type="protein sequence ID" value="MDT9595174.1"/>
    <property type="molecule type" value="Genomic_DNA"/>
</dbReference>
<evidence type="ECO:0000313" key="1">
    <source>
        <dbReference type="EMBL" id="MDT9595174.1"/>
    </source>
</evidence>
<comment type="caution">
    <text evidence="1">The sequence shown here is derived from an EMBL/GenBank/DDBJ whole genome shotgun (WGS) entry which is preliminary data.</text>
</comment>
<dbReference type="Proteomes" id="UP001268542">
    <property type="component" value="Unassembled WGS sequence"/>
</dbReference>
<dbReference type="CDD" id="cd03784">
    <property type="entry name" value="GT1_Gtf-like"/>
    <property type="match status" value="1"/>
</dbReference>
<dbReference type="SUPFAM" id="SSF53756">
    <property type="entry name" value="UDP-Glycosyltransferase/glycogen phosphorylase"/>
    <property type="match status" value="1"/>
</dbReference>
<dbReference type="RefSeq" id="WP_315735659.1">
    <property type="nucleotide sequence ID" value="NZ_JAVYII010000010.1"/>
</dbReference>
<evidence type="ECO:0000313" key="2">
    <source>
        <dbReference type="Proteomes" id="UP001268542"/>
    </source>
</evidence>
<name>A0ABU3Q1F7_9ACTN</name>
<dbReference type="Gene3D" id="3.40.50.2000">
    <property type="entry name" value="Glycogen Phosphorylase B"/>
    <property type="match status" value="2"/>
</dbReference>
<sequence length="326" mass="36079">MAHLAMVSIPAPGHVNPSIEVIRRLVERGHRVTYVNDASFREPIEAVGATLVAYPSVLPAVNHGGRDPEQGEGAGEAFEGDAIDHLSTFQDEYEAMLPVVEAGFADDRPDLFLYDIAGIPARILADEWGIPALQLSPTYVAWEGYEEDMAEFTTWLRTDPRGAAYLGRQRAMLQAHGVEADSLTYLGRPPRCVVLVPEAMQPNVERVDRDVYTFVGPAVRRAEAGAWTPPADRRVLLVSLGTAFTRQPELYRRCLEAWGGAEGWHLVLQVGQHVRPDEVTGGAPLPEGVEIRSWVPQREILEHADVFLTPTPAWAARTRAWRPGRR</sequence>
<keyword evidence="2" id="KW-1185">Reference proteome</keyword>
<dbReference type="InterPro" id="IPR002213">
    <property type="entry name" value="UDP_glucos_trans"/>
</dbReference>
<accession>A0ABU3Q1F7</accession>
<protein>
    <submittedName>
        <fullName evidence="1">UDP glycosyltransferase</fullName>
    </submittedName>
</protein>
<reference evidence="1 2" key="1">
    <citation type="submission" date="2023-08" db="EMBL/GenBank/DDBJ databases">
        <title>Nocardioides seae sp. nov., a bacterium isolated from a soil.</title>
        <authorList>
            <person name="Wang X."/>
        </authorList>
    </citation>
    <scope>NUCLEOTIDE SEQUENCE [LARGE SCALE GENOMIC DNA]</scope>
    <source>
        <strain evidence="1 2">YZH12</strain>
    </source>
</reference>
<gene>
    <name evidence="1" type="ORF">RDV89_18955</name>
</gene>
<proteinExistence type="predicted"/>
<organism evidence="1 2">
    <name type="scientific">Nocardioides imazamoxiresistens</name>
    <dbReference type="NCBI Taxonomy" id="3231893"/>
    <lineage>
        <taxon>Bacteria</taxon>
        <taxon>Bacillati</taxon>
        <taxon>Actinomycetota</taxon>
        <taxon>Actinomycetes</taxon>
        <taxon>Propionibacteriales</taxon>
        <taxon>Nocardioidaceae</taxon>
        <taxon>Nocardioides</taxon>
    </lineage>
</organism>